<keyword evidence="3" id="KW-1185">Reference proteome</keyword>
<dbReference type="Proteomes" id="UP000789704">
    <property type="component" value="Unassembled WGS sequence"/>
</dbReference>
<feature type="compositionally biased region" description="Pro residues" evidence="1">
    <location>
        <begin position="1"/>
        <end position="12"/>
    </location>
</feature>
<dbReference type="AlphaFoldDB" id="A0A9N8RXT2"/>
<name>A0A9N8RXT2_9BURK</name>
<dbReference type="RefSeq" id="WP_228878196.1">
    <property type="nucleotide sequence ID" value="NZ_CAJQYX010000002.1"/>
</dbReference>
<feature type="region of interest" description="Disordered" evidence="1">
    <location>
        <begin position="1"/>
        <end position="55"/>
    </location>
</feature>
<reference evidence="2" key="1">
    <citation type="submission" date="2021-04" db="EMBL/GenBank/DDBJ databases">
        <authorList>
            <person name="Vanwijnsberghe S."/>
        </authorList>
    </citation>
    <scope>NUCLEOTIDE SEQUENCE</scope>
    <source>
        <strain evidence="2">LMG 31841</strain>
    </source>
</reference>
<dbReference type="EMBL" id="CAJQZC010000005">
    <property type="protein sequence ID" value="CAG4902576.1"/>
    <property type="molecule type" value="Genomic_DNA"/>
</dbReference>
<protein>
    <submittedName>
        <fullName evidence="2">Uncharacterized protein</fullName>
    </submittedName>
</protein>
<proteinExistence type="predicted"/>
<evidence type="ECO:0000313" key="2">
    <source>
        <dbReference type="EMBL" id="CAG4902576.1"/>
    </source>
</evidence>
<comment type="caution">
    <text evidence="2">The sequence shown here is derived from an EMBL/GenBank/DDBJ whole genome shotgun (WGS) entry which is preliminary data.</text>
</comment>
<organism evidence="2 3">
    <name type="scientific">Paraburkholderia saeva</name>
    <dbReference type="NCBI Taxonomy" id="2777537"/>
    <lineage>
        <taxon>Bacteria</taxon>
        <taxon>Pseudomonadati</taxon>
        <taxon>Pseudomonadota</taxon>
        <taxon>Betaproteobacteria</taxon>
        <taxon>Burkholderiales</taxon>
        <taxon>Burkholderiaceae</taxon>
        <taxon>Paraburkholderia</taxon>
    </lineage>
</organism>
<accession>A0A9N8RXT2</accession>
<gene>
    <name evidence="2" type="ORF">LMG31841_03122</name>
</gene>
<sequence length="55" mass="5999">MSKPTPRAPEPKPANAADDRLDEALEETFPASDPIAVHPEEDKVRIPKGVGRTLH</sequence>
<evidence type="ECO:0000313" key="3">
    <source>
        <dbReference type="Proteomes" id="UP000789704"/>
    </source>
</evidence>
<evidence type="ECO:0000256" key="1">
    <source>
        <dbReference type="SAM" id="MobiDB-lite"/>
    </source>
</evidence>